<dbReference type="AlphaFoldDB" id="A0A2P8H7Y3"/>
<dbReference type="InterPro" id="IPR010035">
    <property type="entry name" value="Thi_S"/>
</dbReference>
<gene>
    <name evidence="1" type="ORF">B0H94_11636</name>
</gene>
<dbReference type="InterPro" id="IPR012675">
    <property type="entry name" value="Beta-grasp_dom_sf"/>
</dbReference>
<dbReference type="NCBIfam" id="TIGR01683">
    <property type="entry name" value="thiS"/>
    <property type="match status" value="1"/>
</dbReference>
<evidence type="ECO:0000313" key="2">
    <source>
        <dbReference type="Proteomes" id="UP000242310"/>
    </source>
</evidence>
<dbReference type="InterPro" id="IPR016155">
    <property type="entry name" value="Mopterin_synth/thiamin_S_b"/>
</dbReference>
<dbReference type="OrthoDB" id="9798559at2"/>
<dbReference type="PANTHER" id="PTHR34472:SF1">
    <property type="entry name" value="SULFUR CARRIER PROTEIN THIS"/>
    <property type="match status" value="1"/>
</dbReference>
<dbReference type="InterPro" id="IPR003749">
    <property type="entry name" value="ThiS/MoaD-like"/>
</dbReference>
<dbReference type="PANTHER" id="PTHR34472">
    <property type="entry name" value="SULFUR CARRIER PROTEIN THIS"/>
    <property type="match status" value="1"/>
</dbReference>
<dbReference type="EMBL" id="PYAV01000016">
    <property type="protein sequence ID" value="PSL42332.1"/>
    <property type="molecule type" value="Genomic_DNA"/>
</dbReference>
<comment type="caution">
    <text evidence="1">The sequence shown here is derived from an EMBL/GenBank/DDBJ whole genome shotgun (WGS) entry which is preliminary data.</text>
</comment>
<sequence length="66" mass="7471">MELYINGQLETLENVETLYDVVAHYGLTDRMVATEVNGTIVEREKWETTKLEDETAIELVHFVGGG</sequence>
<organism evidence="1 2">
    <name type="scientific">Salsuginibacillus halophilus</name>
    <dbReference type="NCBI Taxonomy" id="517424"/>
    <lineage>
        <taxon>Bacteria</taxon>
        <taxon>Bacillati</taxon>
        <taxon>Bacillota</taxon>
        <taxon>Bacilli</taxon>
        <taxon>Bacillales</taxon>
        <taxon>Bacillaceae</taxon>
        <taxon>Salsuginibacillus</taxon>
    </lineage>
</organism>
<dbReference type="SUPFAM" id="SSF54285">
    <property type="entry name" value="MoaD/ThiS"/>
    <property type="match status" value="1"/>
</dbReference>
<name>A0A2P8H7Y3_9BACI</name>
<protein>
    <submittedName>
        <fullName evidence="1">Sulfur carrier protein</fullName>
    </submittedName>
</protein>
<evidence type="ECO:0000313" key="1">
    <source>
        <dbReference type="EMBL" id="PSL42332.1"/>
    </source>
</evidence>
<accession>A0A2P8H7Y3</accession>
<dbReference type="RefSeq" id="WP_106589786.1">
    <property type="nucleotide sequence ID" value="NZ_PYAV01000016.1"/>
</dbReference>
<dbReference type="CDD" id="cd00565">
    <property type="entry name" value="Ubl_ThiS"/>
    <property type="match status" value="1"/>
</dbReference>
<proteinExistence type="predicted"/>
<keyword evidence="2" id="KW-1185">Reference proteome</keyword>
<dbReference type="Gene3D" id="3.10.20.30">
    <property type="match status" value="1"/>
</dbReference>
<reference evidence="1 2" key="1">
    <citation type="submission" date="2018-03" db="EMBL/GenBank/DDBJ databases">
        <title>Genomic Encyclopedia of Type Strains, Phase III (KMG-III): the genomes of soil and plant-associated and newly described type strains.</title>
        <authorList>
            <person name="Whitman W."/>
        </authorList>
    </citation>
    <scope>NUCLEOTIDE SEQUENCE [LARGE SCALE GENOMIC DNA]</scope>
    <source>
        <strain evidence="1 2">CGMCC 1.07653</strain>
    </source>
</reference>
<dbReference type="Proteomes" id="UP000242310">
    <property type="component" value="Unassembled WGS sequence"/>
</dbReference>
<dbReference type="Pfam" id="PF02597">
    <property type="entry name" value="ThiS"/>
    <property type="match status" value="1"/>
</dbReference>